<reference evidence="3 4" key="1">
    <citation type="submission" date="2014-05" db="EMBL/GenBank/DDBJ databases">
        <title>ATOL: Assembling a taxonomically balanced genome-scale reconstruction of the evolutionary history of the Enterobacteriaceae.</title>
        <authorList>
            <person name="Plunkett G.III."/>
            <person name="Neeno-Eckwall E.C."/>
            <person name="Glasner J.D."/>
            <person name="Perna N.T."/>
        </authorList>
    </citation>
    <scope>NUCLEOTIDE SEQUENCE [LARGE SCALE GENOMIC DNA]</scope>
    <source>
        <strain evidence="3 4">ATCC 33301</strain>
    </source>
</reference>
<protein>
    <submittedName>
        <fullName evidence="3">Putative phosphatase</fullName>
        <ecNumber evidence="3">3.-.-.-</ecNumber>
        <ecNumber evidence="3">3.1.3.-</ecNumber>
    </submittedName>
</protein>
<dbReference type="InterPro" id="IPR023214">
    <property type="entry name" value="HAD_sf"/>
</dbReference>
<dbReference type="PANTHER" id="PTHR43481">
    <property type="entry name" value="FRUCTOSE-1-PHOSPHATE PHOSPHATASE"/>
    <property type="match status" value="1"/>
</dbReference>
<keyword evidence="2" id="KW-0479">Metal-binding</keyword>
<dbReference type="EC" id="3.-.-.-" evidence="3"/>
<dbReference type="GO" id="GO:0050308">
    <property type="term" value="F:sugar-phosphatase activity"/>
    <property type="evidence" value="ECO:0007669"/>
    <property type="project" value="TreeGrafter"/>
</dbReference>
<dbReference type="InterPro" id="IPR010976">
    <property type="entry name" value="B-phosphoglucomutase_hydrolase"/>
</dbReference>
<dbReference type="EC" id="3.1.3.-" evidence="3"/>
<dbReference type="SFLD" id="SFLDS00003">
    <property type="entry name" value="Haloacid_Dehalogenase"/>
    <property type="match status" value="1"/>
</dbReference>
<comment type="caution">
    <text evidence="3">The sequence shown here is derived from an EMBL/GenBank/DDBJ whole genome shotgun (WGS) entry which is preliminary data.</text>
</comment>
<dbReference type="Gene3D" id="3.40.50.1000">
    <property type="entry name" value="HAD superfamily/HAD-like"/>
    <property type="match status" value="1"/>
</dbReference>
<proteinExistence type="inferred from homology"/>
<dbReference type="InterPro" id="IPR023198">
    <property type="entry name" value="PGP-like_dom2"/>
</dbReference>
<dbReference type="InterPro" id="IPR036412">
    <property type="entry name" value="HAD-like_sf"/>
</dbReference>
<dbReference type="SFLD" id="SFLDG01129">
    <property type="entry name" value="C1.5:_HAD__Beta-PGM__Phosphata"/>
    <property type="match status" value="1"/>
</dbReference>
<comment type="similarity">
    <text evidence="1">Belongs to the HAD-like hydrolase superfamily. CbbY/CbbZ/Gph/YieH family.</text>
</comment>
<name>A0A085JB01_9GAMM</name>
<dbReference type="Gene3D" id="1.10.150.240">
    <property type="entry name" value="Putative phosphatase, domain 2"/>
    <property type="match status" value="1"/>
</dbReference>
<evidence type="ECO:0000256" key="1">
    <source>
        <dbReference type="ARBA" id="ARBA00006171"/>
    </source>
</evidence>
<evidence type="ECO:0000256" key="2">
    <source>
        <dbReference type="ARBA" id="ARBA00022723"/>
    </source>
</evidence>
<organism evidence="3 4">
    <name type="scientific">Tatumella ptyseos ATCC 33301</name>
    <dbReference type="NCBI Taxonomy" id="1005995"/>
    <lineage>
        <taxon>Bacteria</taxon>
        <taxon>Pseudomonadati</taxon>
        <taxon>Pseudomonadota</taxon>
        <taxon>Gammaproteobacteria</taxon>
        <taxon>Enterobacterales</taxon>
        <taxon>Erwiniaceae</taxon>
        <taxon>Tatumella</taxon>
    </lineage>
</organism>
<evidence type="ECO:0000313" key="3">
    <source>
        <dbReference type="EMBL" id="KFD17647.1"/>
    </source>
</evidence>
<dbReference type="Pfam" id="PF00702">
    <property type="entry name" value="Hydrolase"/>
    <property type="match status" value="1"/>
</dbReference>
<dbReference type="NCBIfam" id="TIGR02009">
    <property type="entry name" value="PGMB-YQAB-SF"/>
    <property type="match status" value="1"/>
</dbReference>
<dbReference type="NCBIfam" id="NF008000">
    <property type="entry name" value="PRK10725.1"/>
    <property type="match status" value="1"/>
</dbReference>
<accession>A0A085JB01</accession>
<dbReference type="SFLD" id="SFLDG01135">
    <property type="entry name" value="C1.5.6:_HAD__Beta-PGM__Phospha"/>
    <property type="match status" value="1"/>
</dbReference>
<dbReference type="Proteomes" id="UP000028602">
    <property type="component" value="Unassembled WGS sequence"/>
</dbReference>
<dbReference type="eggNOG" id="COG0637">
    <property type="taxonomic scope" value="Bacteria"/>
</dbReference>
<sequence length="188" mass="21035">MYDHYDGLIFDMDGTLVNSEPAHRQAWTQVLEKYRLTFSFEQMIALNGAPSWKIAHQIIIANNVTFDSYQLAAEKEQYLDKILLTHSALLPLISVARQYHGRLPLAVGTGSSHAMADRLLTHHGVRHLFDVLVGADDVQHHKPDPQTFLECARLMGVTPEKCVVFEDADFGLRAAKAAGMDAVDVRTH</sequence>
<dbReference type="SUPFAM" id="SSF56784">
    <property type="entry name" value="HAD-like"/>
    <property type="match status" value="1"/>
</dbReference>
<dbReference type="OrthoDB" id="9782449at2"/>
<dbReference type="NCBIfam" id="TIGR01509">
    <property type="entry name" value="HAD-SF-IA-v3"/>
    <property type="match status" value="1"/>
</dbReference>
<evidence type="ECO:0000313" key="4">
    <source>
        <dbReference type="Proteomes" id="UP000028602"/>
    </source>
</evidence>
<dbReference type="InterPro" id="IPR051806">
    <property type="entry name" value="HAD-like_SPP"/>
</dbReference>
<dbReference type="PANTHER" id="PTHR43481:SF4">
    <property type="entry name" value="GLYCEROL-1-PHOSPHATE PHOSPHOHYDROLASE 1-RELATED"/>
    <property type="match status" value="1"/>
</dbReference>
<dbReference type="GO" id="GO:0046872">
    <property type="term" value="F:metal ion binding"/>
    <property type="evidence" value="ECO:0007669"/>
    <property type="project" value="UniProtKB-KW"/>
</dbReference>
<dbReference type="RefSeq" id="WP_025902551.1">
    <property type="nucleotide sequence ID" value="NZ_ATMJ01000013.1"/>
</dbReference>
<keyword evidence="3" id="KW-0378">Hydrolase</keyword>
<dbReference type="FunFam" id="3.40.50.1000:FF:000038">
    <property type="entry name" value="Fructose-1-phosphate/6-phosphogluconate phosphatase"/>
    <property type="match status" value="1"/>
</dbReference>
<dbReference type="CDD" id="cd07505">
    <property type="entry name" value="HAD_BPGM-like"/>
    <property type="match status" value="1"/>
</dbReference>
<gene>
    <name evidence="3" type="primary">yqaB</name>
    <name evidence="3" type="ORF">GTPT_3054</name>
</gene>
<dbReference type="EMBL" id="JMPR01000046">
    <property type="protein sequence ID" value="KFD17647.1"/>
    <property type="molecule type" value="Genomic_DNA"/>
</dbReference>
<dbReference type="AlphaFoldDB" id="A0A085JB01"/>
<keyword evidence="4" id="KW-1185">Reference proteome</keyword>
<dbReference type="InterPro" id="IPR006439">
    <property type="entry name" value="HAD-SF_hydro_IA"/>
</dbReference>